<keyword evidence="1" id="KW-0596">Phosphopantetheine</keyword>
<dbReference type="SUPFAM" id="SSF56801">
    <property type="entry name" value="Acetyl-CoA synthetase-like"/>
    <property type="match status" value="1"/>
</dbReference>
<evidence type="ECO:0000259" key="3">
    <source>
        <dbReference type="Pfam" id="PF00501"/>
    </source>
</evidence>
<evidence type="ECO:0000313" key="5">
    <source>
        <dbReference type="EMBL" id="OOF92453.1"/>
    </source>
</evidence>
<dbReference type="InterPro" id="IPR036291">
    <property type="entry name" value="NAD(P)-bd_dom_sf"/>
</dbReference>
<dbReference type="OrthoDB" id="329835at2759"/>
<dbReference type="PANTHER" id="PTHR43439:SF2">
    <property type="entry name" value="ENZYME, PUTATIVE (JCVI)-RELATED"/>
    <property type="match status" value="1"/>
</dbReference>
<dbReference type="Pfam" id="PF23562">
    <property type="entry name" value="AMP-binding_C_3"/>
    <property type="match status" value="1"/>
</dbReference>
<proteinExistence type="predicted"/>
<dbReference type="InterPro" id="IPR000873">
    <property type="entry name" value="AMP-dep_synth/lig_dom"/>
</dbReference>
<dbReference type="AlphaFoldDB" id="A0A1R3RD98"/>
<dbReference type="PROSITE" id="PS00455">
    <property type="entry name" value="AMP_BINDING"/>
    <property type="match status" value="1"/>
</dbReference>
<feature type="domain" description="Thioester reductase (TE)" evidence="4">
    <location>
        <begin position="675"/>
        <end position="922"/>
    </location>
</feature>
<dbReference type="Gene3D" id="3.40.50.12780">
    <property type="entry name" value="N-terminal domain of ligase-like"/>
    <property type="match status" value="1"/>
</dbReference>
<dbReference type="InterPro" id="IPR020845">
    <property type="entry name" value="AMP-binding_CS"/>
</dbReference>
<dbReference type="Pfam" id="PF07993">
    <property type="entry name" value="NAD_binding_4"/>
    <property type="match status" value="1"/>
</dbReference>
<evidence type="ECO:0000313" key="6">
    <source>
        <dbReference type="Proteomes" id="UP000188318"/>
    </source>
</evidence>
<dbReference type="VEuPathDB" id="FungiDB:ASPCADRAFT_399303"/>
<keyword evidence="2" id="KW-0597">Phosphoprotein</keyword>
<evidence type="ECO:0000256" key="1">
    <source>
        <dbReference type="ARBA" id="ARBA00022450"/>
    </source>
</evidence>
<dbReference type="STRING" id="602072.A0A1R3RD98"/>
<keyword evidence="6" id="KW-1185">Reference proteome</keyword>
<dbReference type="EMBL" id="KV907507">
    <property type="protein sequence ID" value="OOF92453.1"/>
    <property type="molecule type" value="Genomic_DNA"/>
</dbReference>
<dbReference type="Proteomes" id="UP000188318">
    <property type="component" value="Unassembled WGS sequence"/>
</dbReference>
<sequence length="1049" mass="114906">MDFVRPVFDVSRVAPTESAAIHTLPDLIDFNAQSNPHHVFALQEVCQNGKHIKVVSVTFQQLKQAAISWAQRIQGSLPCRSLSTSGRPIALFLESDINLFIHLAGSMFLNSPVLVMSIRLSPTAISHLIKSTSACAVVVSSRTESIVAQALGELPIECRTELQILQSVPFQDLLHAGTASSDLTIEKKPPCDTETAVILHSSGTTGIPKPVRLAHRYLLGYAACHRLRPDQCLGRPNVSTLPMYHGLGLLSPCISLATGKPSCFPSASLIPSSLSIPMLIEKAQAKSLMTVPSVLDEARTDPCFLQSMASLDFVAVGGGAIKSSLGDLLISARINLLNHYGATEIGAIAPIFVPEEDYDWHYIRIRTDMGLEINEVGQDENGSVLCQLTGYPFGWDRPFVIQDMLRLRPGSEHIEVAIIGRNDDLLVLSTGEKVLPNRLEATVSEQNGVRSALVFGQGREEVGLLVDPEPSLDNDAVGDLVSRVWDMIQVENVKLDRHARIASRGMILVKPCNKSLPRSDKGSIMRQEAYGLLADEINLAYVHNNVLAHSLLPLGTDPEQLLSGVRKLVEKCLEDRQLSVKDWSNSVNWFEMGMDSLEATRLARYLNDIPNKEAFPPLTRDPVRPAFIYQNPSFDALSRALLSWTEKSATADSKQMLELVSRYAANVTGGSTVVLTGARGHLGAHLLNCLVGNPRITRVICISRSHQGQDLRKCQERSNGAHGICLSDQAWTKIQFMSSNHLDQPFLGLRRAEYDSLRGAVTHIIHNAWPMDFQRTLESLEPQVQAVQRLVELAVDCCRQQGTSTLPRLLFTSSIAVGSQYAGGRILPEAPIADPLSTAGIGYARAKWVCEQILTEAVQANPQPAFLPMIIRLGQLSGSTISGGWNPNEHVPLILRVSQLVGALPALDGTFSWIPIDVAAEAAVEILLSAPSDPSKIVYHIENPIRQPWKPLLTVLASRLGLKATAVMPFDSWLEQARSLAGRNPEVEPFLHLTSFLRRDFSTLASGGVVLDTRRSRSISRSLRQCNGVSVELIDRYLESWREKGVLTA</sequence>
<dbReference type="Pfam" id="PF00501">
    <property type="entry name" value="AMP-binding"/>
    <property type="match status" value="1"/>
</dbReference>
<dbReference type="OMA" id="WHYLIPR"/>
<evidence type="ECO:0008006" key="7">
    <source>
        <dbReference type="Google" id="ProtNLM"/>
    </source>
</evidence>
<dbReference type="InterPro" id="IPR013120">
    <property type="entry name" value="FAR_NAD-bd"/>
</dbReference>
<evidence type="ECO:0000259" key="4">
    <source>
        <dbReference type="Pfam" id="PF07993"/>
    </source>
</evidence>
<reference evidence="6" key="1">
    <citation type="journal article" date="2017" name="Genome Biol.">
        <title>Comparative genomics reveals high biological diversity and specific adaptations in the industrially and medically important fungal genus Aspergillus.</title>
        <authorList>
            <person name="de Vries R.P."/>
            <person name="Riley R."/>
            <person name="Wiebenga A."/>
            <person name="Aguilar-Osorio G."/>
            <person name="Amillis S."/>
            <person name="Uchima C.A."/>
            <person name="Anderluh G."/>
            <person name="Asadollahi M."/>
            <person name="Askin M."/>
            <person name="Barry K."/>
            <person name="Battaglia E."/>
            <person name="Bayram O."/>
            <person name="Benocci T."/>
            <person name="Braus-Stromeyer S.A."/>
            <person name="Caldana C."/>
            <person name="Canovas D."/>
            <person name="Cerqueira G.C."/>
            <person name="Chen F."/>
            <person name="Chen W."/>
            <person name="Choi C."/>
            <person name="Clum A."/>
            <person name="Dos Santos R.A."/>
            <person name="Damasio A.R."/>
            <person name="Diallinas G."/>
            <person name="Emri T."/>
            <person name="Fekete E."/>
            <person name="Flipphi M."/>
            <person name="Freyberg S."/>
            <person name="Gallo A."/>
            <person name="Gournas C."/>
            <person name="Habgood R."/>
            <person name="Hainaut M."/>
            <person name="Harispe M.L."/>
            <person name="Henrissat B."/>
            <person name="Hilden K.S."/>
            <person name="Hope R."/>
            <person name="Hossain A."/>
            <person name="Karabika E."/>
            <person name="Karaffa L."/>
            <person name="Karanyi Z."/>
            <person name="Krasevec N."/>
            <person name="Kuo A."/>
            <person name="Kusch H."/>
            <person name="LaButti K."/>
            <person name="Lagendijk E.L."/>
            <person name="Lapidus A."/>
            <person name="Levasseur A."/>
            <person name="Lindquist E."/>
            <person name="Lipzen A."/>
            <person name="Logrieco A.F."/>
            <person name="MacCabe A."/>
            <person name="Maekelae M.R."/>
            <person name="Malavazi I."/>
            <person name="Melin P."/>
            <person name="Meyer V."/>
            <person name="Mielnichuk N."/>
            <person name="Miskei M."/>
            <person name="Molnar A.P."/>
            <person name="Mule G."/>
            <person name="Ngan C.Y."/>
            <person name="Orejas M."/>
            <person name="Orosz E."/>
            <person name="Ouedraogo J.P."/>
            <person name="Overkamp K.M."/>
            <person name="Park H.-S."/>
            <person name="Perrone G."/>
            <person name="Piumi F."/>
            <person name="Punt P.J."/>
            <person name="Ram A.F."/>
            <person name="Ramon A."/>
            <person name="Rauscher S."/>
            <person name="Record E."/>
            <person name="Riano-Pachon D.M."/>
            <person name="Robert V."/>
            <person name="Roehrig J."/>
            <person name="Ruller R."/>
            <person name="Salamov A."/>
            <person name="Salih N.S."/>
            <person name="Samson R.A."/>
            <person name="Sandor E."/>
            <person name="Sanguinetti M."/>
            <person name="Schuetze T."/>
            <person name="Sepcic K."/>
            <person name="Shelest E."/>
            <person name="Sherlock G."/>
            <person name="Sophianopoulou V."/>
            <person name="Squina F.M."/>
            <person name="Sun H."/>
            <person name="Susca A."/>
            <person name="Todd R.B."/>
            <person name="Tsang A."/>
            <person name="Unkles S.E."/>
            <person name="van de Wiele N."/>
            <person name="van Rossen-Uffink D."/>
            <person name="Oliveira J.V."/>
            <person name="Vesth T.C."/>
            <person name="Visser J."/>
            <person name="Yu J.-H."/>
            <person name="Zhou M."/>
            <person name="Andersen M.R."/>
            <person name="Archer D.B."/>
            <person name="Baker S.E."/>
            <person name="Benoit I."/>
            <person name="Brakhage A.A."/>
            <person name="Braus G.H."/>
            <person name="Fischer R."/>
            <person name="Frisvad J.C."/>
            <person name="Goldman G.H."/>
            <person name="Houbraken J."/>
            <person name="Oakley B."/>
            <person name="Pocsi I."/>
            <person name="Scazzocchio C."/>
            <person name="Seiboth B."/>
            <person name="vanKuyk P.A."/>
            <person name="Wortman J."/>
            <person name="Dyer P.S."/>
            <person name="Grigoriev I.V."/>
        </authorList>
    </citation>
    <scope>NUCLEOTIDE SEQUENCE [LARGE SCALE GENOMIC DNA]</scope>
    <source>
        <strain evidence="6">ITEM 5010</strain>
    </source>
</reference>
<feature type="domain" description="AMP-dependent synthetase/ligase" evidence="3">
    <location>
        <begin position="55"/>
        <end position="361"/>
    </location>
</feature>
<gene>
    <name evidence="5" type="ORF">ASPCADRAFT_399303</name>
</gene>
<dbReference type="SUPFAM" id="SSF51735">
    <property type="entry name" value="NAD(P)-binding Rossmann-fold domains"/>
    <property type="match status" value="1"/>
</dbReference>
<protein>
    <recommendedName>
        <fullName evidence="7">Carrier domain-containing protein</fullName>
    </recommendedName>
</protein>
<accession>A0A1R3RD98</accession>
<name>A0A1R3RD98_ASPC5</name>
<evidence type="ECO:0000256" key="2">
    <source>
        <dbReference type="ARBA" id="ARBA00022553"/>
    </source>
</evidence>
<dbReference type="PANTHER" id="PTHR43439">
    <property type="entry name" value="PHENYLACETATE-COENZYME A LIGASE"/>
    <property type="match status" value="1"/>
</dbReference>
<dbReference type="InterPro" id="IPR042099">
    <property type="entry name" value="ANL_N_sf"/>
</dbReference>
<organism evidence="5 6">
    <name type="scientific">Aspergillus carbonarius (strain ITEM 5010)</name>
    <dbReference type="NCBI Taxonomy" id="602072"/>
    <lineage>
        <taxon>Eukaryota</taxon>
        <taxon>Fungi</taxon>
        <taxon>Dikarya</taxon>
        <taxon>Ascomycota</taxon>
        <taxon>Pezizomycotina</taxon>
        <taxon>Eurotiomycetes</taxon>
        <taxon>Eurotiomycetidae</taxon>
        <taxon>Eurotiales</taxon>
        <taxon>Aspergillaceae</taxon>
        <taxon>Aspergillus</taxon>
        <taxon>Aspergillus subgen. Circumdati</taxon>
    </lineage>
</organism>
<dbReference type="InterPro" id="IPR051414">
    <property type="entry name" value="Adenylate-forming_Reductase"/>
</dbReference>
<dbReference type="Gene3D" id="3.40.50.720">
    <property type="entry name" value="NAD(P)-binding Rossmann-like Domain"/>
    <property type="match status" value="1"/>
</dbReference>